<dbReference type="RefSeq" id="WP_183776855.1">
    <property type="nucleotide sequence ID" value="NZ_JACIDK010000009.1"/>
</dbReference>
<feature type="signal peptide" evidence="1">
    <location>
        <begin position="1"/>
        <end position="20"/>
    </location>
</feature>
<keyword evidence="1" id="KW-0732">Signal</keyword>
<protein>
    <recommendedName>
        <fullName evidence="4">PepSY domain-containing protein</fullName>
    </recommendedName>
</protein>
<keyword evidence="3" id="KW-1185">Reference proteome</keyword>
<name>A0A840A2Z9_9CAUL</name>
<evidence type="ECO:0008006" key="4">
    <source>
        <dbReference type="Google" id="ProtNLM"/>
    </source>
</evidence>
<reference evidence="2 3" key="1">
    <citation type="submission" date="2020-08" db="EMBL/GenBank/DDBJ databases">
        <title>Genomic Encyclopedia of Type Strains, Phase IV (KMG-IV): sequencing the most valuable type-strain genomes for metagenomic binning, comparative biology and taxonomic classification.</title>
        <authorList>
            <person name="Goeker M."/>
        </authorList>
    </citation>
    <scope>NUCLEOTIDE SEQUENCE [LARGE SCALE GENOMIC DNA]</scope>
    <source>
        <strain evidence="2 3">DSM 21793</strain>
    </source>
</reference>
<evidence type="ECO:0000313" key="3">
    <source>
        <dbReference type="Proteomes" id="UP000530564"/>
    </source>
</evidence>
<gene>
    <name evidence="2" type="ORF">GGQ61_004087</name>
</gene>
<dbReference type="AlphaFoldDB" id="A0A840A2Z9"/>
<evidence type="ECO:0000313" key="2">
    <source>
        <dbReference type="EMBL" id="MBB3893345.1"/>
    </source>
</evidence>
<dbReference type="EMBL" id="JACIDK010000009">
    <property type="protein sequence ID" value="MBB3893345.1"/>
    <property type="molecule type" value="Genomic_DNA"/>
</dbReference>
<organism evidence="2 3">
    <name type="scientific">Phenylobacterium haematophilum</name>
    <dbReference type="NCBI Taxonomy" id="98513"/>
    <lineage>
        <taxon>Bacteria</taxon>
        <taxon>Pseudomonadati</taxon>
        <taxon>Pseudomonadota</taxon>
        <taxon>Alphaproteobacteria</taxon>
        <taxon>Caulobacterales</taxon>
        <taxon>Caulobacteraceae</taxon>
        <taxon>Phenylobacterium</taxon>
    </lineage>
</organism>
<comment type="caution">
    <text evidence="2">The sequence shown here is derived from an EMBL/GenBank/DDBJ whole genome shotgun (WGS) entry which is preliminary data.</text>
</comment>
<evidence type="ECO:0000256" key="1">
    <source>
        <dbReference type="SAM" id="SignalP"/>
    </source>
</evidence>
<accession>A0A840A2Z9</accession>
<sequence length="90" mass="9552">MFRIAAIAAFAALVPAASEASSPEAWEEFRTDVAAKCLAAAKSTGMKSPEVLVHPLGTETYGIAVLREGADKRICVYVKQTQKVELTPAT</sequence>
<feature type="chain" id="PRO_5032591063" description="PepSY domain-containing protein" evidence="1">
    <location>
        <begin position="21"/>
        <end position="90"/>
    </location>
</feature>
<proteinExistence type="predicted"/>
<dbReference type="Proteomes" id="UP000530564">
    <property type="component" value="Unassembled WGS sequence"/>
</dbReference>